<organism evidence="2 3">
    <name type="scientific">Liparis tanakae</name>
    <name type="common">Tanaka's snailfish</name>
    <dbReference type="NCBI Taxonomy" id="230148"/>
    <lineage>
        <taxon>Eukaryota</taxon>
        <taxon>Metazoa</taxon>
        <taxon>Chordata</taxon>
        <taxon>Craniata</taxon>
        <taxon>Vertebrata</taxon>
        <taxon>Euteleostomi</taxon>
        <taxon>Actinopterygii</taxon>
        <taxon>Neopterygii</taxon>
        <taxon>Teleostei</taxon>
        <taxon>Neoteleostei</taxon>
        <taxon>Acanthomorphata</taxon>
        <taxon>Eupercaria</taxon>
        <taxon>Perciformes</taxon>
        <taxon>Cottioidei</taxon>
        <taxon>Cottales</taxon>
        <taxon>Liparidae</taxon>
        <taxon>Liparis</taxon>
    </lineage>
</organism>
<sequence>MKVTTDTTTLDHRGRHNQHYHVRPQRAPEPTLPPPPAGPASPDTPPSAPAASASGSRSAAAEQPESSAGEEPAVRKGEGPCGSSSKASHLSSLPPHQTRSGAPHRDPPPPPPISKMDSCHISEDRGPWDSVRAGGAAPPGFAAAGSSPRPASSPGATLPDSGAIVRGRVPRLRLTRRGRSRGRGRGSGVTSGPAPPPRKNTSLPDAAETDGYFSDGEQSEPDTRSGARQLHLPQLHSGKEELLRRSVLAS</sequence>
<feature type="compositionally biased region" description="Low complexity" evidence="1">
    <location>
        <begin position="133"/>
        <end position="156"/>
    </location>
</feature>
<gene>
    <name evidence="2" type="ORF">EYF80_065019</name>
</gene>
<evidence type="ECO:0000256" key="1">
    <source>
        <dbReference type="SAM" id="MobiDB-lite"/>
    </source>
</evidence>
<dbReference type="Proteomes" id="UP000314294">
    <property type="component" value="Unassembled WGS sequence"/>
</dbReference>
<feature type="compositionally biased region" description="Basic residues" evidence="1">
    <location>
        <begin position="13"/>
        <end position="24"/>
    </location>
</feature>
<evidence type="ECO:0000313" key="2">
    <source>
        <dbReference type="EMBL" id="TNN24856.1"/>
    </source>
</evidence>
<feature type="compositionally biased region" description="Low complexity" evidence="1">
    <location>
        <begin position="49"/>
        <end position="63"/>
    </location>
</feature>
<comment type="caution">
    <text evidence="2">The sequence shown here is derived from an EMBL/GenBank/DDBJ whole genome shotgun (WGS) entry which is preliminary data.</text>
</comment>
<feature type="region of interest" description="Disordered" evidence="1">
    <location>
        <begin position="1"/>
        <end position="250"/>
    </location>
</feature>
<protein>
    <submittedName>
        <fullName evidence="2">Uncharacterized protein</fullName>
    </submittedName>
</protein>
<dbReference type="OrthoDB" id="20839at2759"/>
<accession>A0A4Z2E7E6</accession>
<feature type="compositionally biased region" description="Pro residues" evidence="1">
    <location>
        <begin position="30"/>
        <end position="48"/>
    </location>
</feature>
<feature type="compositionally biased region" description="Basic residues" evidence="1">
    <location>
        <begin position="168"/>
        <end position="184"/>
    </location>
</feature>
<feature type="compositionally biased region" description="Basic and acidic residues" evidence="1">
    <location>
        <begin position="117"/>
        <end position="127"/>
    </location>
</feature>
<reference evidence="2 3" key="1">
    <citation type="submission" date="2019-03" db="EMBL/GenBank/DDBJ databases">
        <title>First draft genome of Liparis tanakae, snailfish: a comprehensive survey of snailfish specific genes.</title>
        <authorList>
            <person name="Kim W."/>
            <person name="Song I."/>
            <person name="Jeong J.-H."/>
            <person name="Kim D."/>
            <person name="Kim S."/>
            <person name="Ryu S."/>
            <person name="Song J.Y."/>
            <person name="Lee S.K."/>
        </authorList>
    </citation>
    <scope>NUCLEOTIDE SEQUENCE [LARGE SCALE GENOMIC DNA]</scope>
    <source>
        <tissue evidence="2">Muscle</tissue>
    </source>
</reference>
<name>A0A4Z2E7E6_9TELE</name>
<proteinExistence type="predicted"/>
<evidence type="ECO:0000313" key="3">
    <source>
        <dbReference type="Proteomes" id="UP000314294"/>
    </source>
</evidence>
<feature type="compositionally biased region" description="Low complexity" evidence="1">
    <location>
        <begin position="83"/>
        <end position="96"/>
    </location>
</feature>
<keyword evidence="3" id="KW-1185">Reference proteome</keyword>
<dbReference type="EMBL" id="SRLO01014107">
    <property type="protein sequence ID" value="TNN24856.1"/>
    <property type="molecule type" value="Genomic_DNA"/>
</dbReference>
<dbReference type="AlphaFoldDB" id="A0A4Z2E7E6"/>